<dbReference type="InterPro" id="IPR000847">
    <property type="entry name" value="LysR_HTH_N"/>
</dbReference>
<dbReference type="SUPFAM" id="SSF53850">
    <property type="entry name" value="Periplasmic binding protein-like II"/>
    <property type="match status" value="1"/>
</dbReference>
<keyword evidence="7" id="KW-1185">Reference proteome</keyword>
<dbReference type="FunFam" id="1.10.10.10:FF:000001">
    <property type="entry name" value="LysR family transcriptional regulator"/>
    <property type="match status" value="1"/>
</dbReference>
<dbReference type="InterPro" id="IPR058163">
    <property type="entry name" value="LysR-type_TF_proteobact-type"/>
</dbReference>
<dbReference type="SUPFAM" id="SSF46785">
    <property type="entry name" value="Winged helix' DNA-binding domain"/>
    <property type="match status" value="1"/>
</dbReference>
<dbReference type="InterPro" id="IPR036390">
    <property type="entry name" value="WH_DNA-bd_sf"/>
</dbReference>
<dbReference type="GO" id="GO:0043565">
    <property type="term" value="F:sequence-specific DNA binding"/>
    <property type="evidence" value="ECO:0007669"/>
    <property type="project" value="TreeGrafter"/>
</dbReference>
<keyword evidence="4" id="KW-0804">Transcription</keyword>
<dbReference type="EMBL" id="FSRU01000001">
    <property type="protein sequence ID" value="SIO20289.1"/>
    <property type="molecule type" value="Genomic_DNA"/>
</dbReference>
<evidence type="ECO:0000256" key="2">
    <source>
        <dbReference type="ARBA" id="ARBA00023015"/>
    </source>
</evidence>
<name>A0A1N6HKU2_9BURK</name>
<comment type="similarity">
    <text evidence="1">Belongs to the LysR transcriptional regulatory family.</text>
</comment>
<evidence type="ECO:0000259" key="5">
    <source>
        <dbReference type="PROSITE" id="PS50931"/>
    </source>
</evidence>
<proteinExistence type="inferred from homology"/>
<dbReference type="Pfam" id="PF03466">
    <property type="entry name" value="LysR_substrate"/>
    <property type="match status" value="1"/>
</dbReference>
<evidence type="ECO:0000256" key="3">
    <source>
        <dbReference type="ARBA" id="ARBA00023125"/>
    </source>
</evidence>
<keyword evidence="3" id="KW-0238">DNA-binding</keyword>
<dbReference type="PROSITE" id="PS50931">
    <property type="entry name" value="HTH_LYSR"/>
    <property type="match status" value="1"/>
</dbReference>
<organism evidence="6 7">
    <name type="scientific">Paraburkholderia phenazinium</name>
    <dbReference type="NCBI Taxonomy" id="60549"/>
    <lineage>
        <taxon>Bacteria</taxon>
        <taxon>Pseudomonadati</taxon>
        <taxon>Pseudomonadota</taxon>
        <taxon>Betaproteobacteria</taxon>
        <taxon>Burkholderiales</taxon>
        <taxon>Burkholderiaceae</taxon>
        <taxon>Paraburkholderia</taxon>
    </lineage>
</organism>
<dbReference type="PANTHER" id="PTHR30537:SF72">
    <property type="entry name" value="LYSR FAMILY TRANSCRIPTIONAL REGULATOR"/>
    <property type="match status" value="1"/>
</dbReference>
<keyword evidence="2" id="KW-0805">Transcription regulation</keyword>
<dbReference type="AlphaFoldDB" id="A0A1N6HKU2"/>
<dbReference type="OrthoDB" id="9110639at2"/>
<accession>A0A1N6HKU2</accession>
<dbReference type="GO" id="GO:0003700">
    <property type="term" value="F:DNA-binding transcription factor activity"/>
    <property type="evidence" value="ECO:0007669"/>
    <property type="project" value="InterPro"/>
</dbReference>
<dbReference type="Gene3D" id="3.40.190.290">
    <property type="match status" value="1"/>
</dbReference>
<reference evidence="6 7" key="1">
    <citation type="submission" date="2016-11" db="EMBL/GenBank/DDBJ databases">
        <authorList>
            <person name="Jaros S."/>
            <person name="Januszkiewicz K."/>
            <person name="Wedrychowicz H."/>
        </authorList>
    </citation>
    <scope>NUCLEOTIDE SEQUENCE [LARGE SCALE GENOMIC DNA]</scope>
    <source>
        <strain evidence="6 7">GAS95</strain>
    </source>
</reference>
<dbReference type="PANTHER" id="PTHR30537">
    <property type="entry name" value="HTH-TYPE TRANSCRIPTIONAL REGULATOR"/>
    <property type="match status" value="1"/>
</dbReference>
<dbReference type="GO" id="GO:0006351">
    <property type="term" value="P:DNA-templated transcription"/>
    <property type="evidence" value="ECO:0007669"/>
    <property type="project" value="TreeGrafter"/>
</dbReference>
<dbReference type="PRINTS" id="PR00039">
    <property type="entry name" value="HTHLYSR"/>
</dbReference>
<evidence type="ECO:0000313" key="7">
    <source>
        <dbReference type="Proteomes" id="UP000185151"/>
    </source>
</evidence>
<protein>
    <submittedName>
        <fullName evidence="6">Transcriptional regulator, LysR family</fullName>
    </submittedName>
</protein>
<dbReference type="Pfam" id="PF00126">
    <property type="entry name" value="HTH_1"/>
    <property type="match status" value="1"/>
</dbReference>
<sequence length="309" mass="34061">MDNLNSLTVFVQAAQHESFTIAGRNLGISSSAVGKSITRLEERLGVRLFHRNTRQISLTQEGAQFFARCRDIVRDLENAEAELSLNVGEPRGRVRVSFPAVGYRLIAPVLPAFRRLYPHIELELDFSDRMVDLVEEGFDAVVRSGDLPDSSLMSKPLGQYRVNLYASPDFLNRYGEPDSLDALSAFDGIYFKFPSNGKLQSWTLKSGNRVVQARISPAAVMNNIEAVLSACVSGTGIAYLPDFVAREAFASGALRAILTDYSVTGTFWVLWPSSRHLLPKNRVLIDFMAQSLFPKAAQDALAATAPASR</sequence>
<dbReference type="Gene3D" id="1.10.10.10">
    <property type="entry name" value="Winged helix-like DNA-binding domain superfamily/Winged helix DNA-binding domain"/>
    <property type="match status" value="1"/>
</dbReference>
<dbReference type="RefSeq" id="WP_074294974.1">
    <property type="nucleotide sequence ID" value="NZ_FSRU01000001.1"/>
</dbReference>
<gene>
    <name evidence="6" type="ORF">SAMN05444165_1431</name>
</gene>
<evidence type="ECO:0000256" key="4">
    <source>
        <dbReference type="ARBA" id="ARBA00023163"/>
    </source>
</evidence>
<evidence type="ECO:0000313" key="6">
    <source>
        <dbReference type="EMBL" id="SIO20289.1"/>
    </source>
</evidence>
<dbReference type="Proteomes" id="UP000185151">
    <property type="component" value="Unassembled WGS sequence"/>
</dbReference>
<dbReference type="CDD" id="cd08476">
    <property type="entry name" value="PBP2_CrgA_like_7"/>
    <property type="match status" value="1"/>
</dbReference>
<dbReference type="InterPro" id="IPR005119">
    <property type="entry name" value="LysR_subst-bd"/>
</dbReference>
<dbReference type="InterPro" id="IPR036388">
    <property type="entry name" value="WH-like_DNA-bd_sf"/>
</dbReference>
<evidence type="ECO:0000256" key="1">
    <source>
        <dbReference type="ARBA" id="ARBA00009437"/>
    </source>
</evidence>
<feature type="domain" description="HTH lysR-type" evidence="5">
    <location>
        <begin position="1"/>
        <end position="59"/>
    </location>
</feature>